<name>A0A165XU62_9AGAM</name>
<reference evidence="6 7" key="1">
    <citation type="journal article" date="2016" name="Mol. Biol. Evol.">
        <title>Comparative Genomics of Early-Diverging Mushroom-Forming Fungi Provides Insights into the Origins of Lignocellulose Decay Capabilities.</title>
        <authorList>
            <person name="Nagy L.G."/>
            <person name="Riley R."/>
            <person name="Tritt A."/>
            <person name="Adam C."/>
            <person name="Daum C."/>
            <person name="Floudas D."/>
            <person name="Sun H."/>
            <person name="Yadav J.S."/>
            <person name="Pangilinan J."/>
            <person name="Larsson K.H."/>
            <person name="Matsuura K."/>
            <person name="Barry K."/>
            <person name="Labutti K."/>
            <person name="Kuo R."/>
            <person name="Ohm R.A."/>
            <person name="Bhattacharya S.S."/>
            <person name="Shirouzu T."/>
            <person name="Yoshinaga Y."/>
            <person name="Martin F.M."/>
            <person name="Grigoriev I.V."/>
            <person name="Hibbett D.S."/>
        </authorList>
    </citation>
    <scope>NUCLEOTIDE SEQUENCE [LARGE SCALE GENOMIC DNA]</scope>
    <source>
        <strain evidence="6 7">HHB10207 ss-3</strain>
    </source>
</reference>
<organism evidence="6 7">
    <name type="scientific">Sistotremastrum suecicum HHB10207 ss-3</name>
    <dbReference type="NCBI Taxonomy" id="1314776"/>
    <lineage>
        <taxon>Eukaryota</taxon>
        <taxon>Fungi</taxon>
        <taxon>Dikarya</taxon>
        <taxon>Basidiomycota</taxon>
        <taxon>Agaricomycotina</taxon>
        <taxon>Agaricomycetes</taxon>
        <taxon>Sistotremastrales</taxon>
        <taxon>Sistotremastraceae</taxon>
        <taxon>Sistotremastrum</taxon>
    </lineage>
</organism>
<evidence type="ECO:0000256" key="3">
    <source>
        <dbReference type="ARBA" id="ARBA00022777"/>
    </source>
</evidence>
<feature type="compositionally biased region" description="Low complexity" evidence="4">
    <location>
        <begin position="139"/>
        <end position="155"/>
    </location>
</feature>
<dbReference type="InterPro" id="IPR011009">
    <property type="entry name" value="Kinase-like_dom_sf"/>
</dbReference>
<keyword evidence="3" id="KW-0418">Kinase</keyword>
<dbReference type="OrthoDB" id="301415at2759"/>
<evidence type="ECO:0000313" key="6">
    <source>
        <dbReference type="EMBL" id="KZT32553.1"/>
    </source>
</evidence>
<evidence type="ECO:0000313" key="7">
    <source>
        <dbReference type="Proteomes" id="UP000076798"/>
    </source>
</evidence>
<dbReference type="Pfam" id="PF02816">
    <property type="entry name" value="Alpha_kinase"/>
    <property type="match status" value="1"/>
</dbReference>
<dbReference type="EMBL" id="KV428319">
    <property type="protein sequence ID" value="KZT32553.1"/>
    <property type="molecule type" value="Genomic_DNA"/>
</dbReference>
<keyword evidence="1" id="KW-0723">Serine/threonine-protein kinase</keyword>
<protein>
    <recommendedName>
        <fullName evidence="5">Alpha-type protein kinase domain-containing protein</fullName>
    </recommendedName>
</protein>
<dbReference type="GO" id="GO:0005524">
    <property type="term" value="F:ATP binding"/>
    <property type="evidence" value="ECO:0007669"/>
    <property type="project" value="InterPro"/>
</dbReference>
<keyword evidence="2" id="KW-0808">Transferase</keyword>
<evidence type="ECO:0000259" key="5">
    <source>
        <dbReference type="PROSITE" id="PS51158"/>
    </source>
</evidence>
<feature type="region of interest" description="Disordered" evidence="4">
    <location>
        <begin position="124"/>
        <end position="156"/>
    </location>
</feature>
<gene>
    <name evidence="6" type="ORF">SISSUDRAFT_1066839</name>
</gene>
<evidence type="ECO:0000256" key="4">
    <source>
        <dbReference type="SAM" id="MobiDB-lite"/>
    </source>
</evidence>
<feature type="region of interest" description="Disordered" evidence="4">
    <location>
        <begin position="1"/>
        <end position="35"/>
    </location>
</feature>
<dbReference type="PROSITE" id="PS51158">
    <property type="entry name" value="ALPHA_KINASE"/>
    <property type="match status" value="1"/>
</dbReference>
<dbReference type="InterPro" id="IPR004166">
    <property type="entry name" value="a-kinase_dom"/>
</dbReference>
<keyword evidence="7" id="KW-1185">Reference proteome</keyword>
<accession>A0A165XU62</accession>
<dbReference type="AlphaFoldDB" id="A0A165XU62"/>
<feature type="domain" description="Alpha-type protein kinase" evidence="5">
    <location>
        <begin position="1"/>
        <end position="274"/>
    </location>
</feature>
<dbReference type="Gene3D" id="3.20.200.10">
    <property type="entry name" value="MHCK/EF2 kinase"/>
    <property type="match status" value="1"/>
</dbReference>
<dbReference type="Proteomes" id="UP000076798">
    <property type="component" value="Unassembled WGS sequence"/>
</dbReference>
<evidence type="ECO:0000256" key="2">
    <source>
        <dbReference type="ARBA" id="ARBA00022679"/>
    </source>
</evidence>
<dbReference type="GO" id="GO:0004674">
    <property type="term" value="F:protein serine/threonine kinase activity"/>
    <property type="evidence" value="ECO:0007669"/>
    <property type="project" value="UniProtKB-KW"/>
</dbReference>
<evidence type="ECO:0000256" key="1">
    <source>
        <dbReference type="ARBA" id="ARBA00022527"/>
    </source>
</evidence>
<dbReference type="STRING" id="1314776.A0A165XU62"/>
<dbReference type="SUPFAM" id="SSF56112">
    <property type="entry name" value="Protein kinase-like (PK-like)"/>
    <property type="match status" value="1"/>
</dbReference>
<proteinExistence type="predicted"/>
<sequence length="377" mass="41319">MNAKRSRSNTVASASYDPVLASPPRKRSTRATQALQSPIRSPYTNTTNRFQTRRRPISFELSFIVPHLDFFTGHKFDTVYGGKITDRPFNNTGVTKDVYQLKVDSKMSVSKEFRHSANSFLIEVDTPNTVEPRPPLNTPKSPSASSSSGSPQESPKVWLCEPFIPDTSTLRKFSGTMDAGANNDLAGASADALAHLSLIATKGRIVLADLQGFIDSSKRTSDNRPVCVLFDNMAHFNYDTRLKMIDNGGQKGIDAFTEQHVCGSKCLELGLNTLNPLTEDCKRHPNSISSLLTAAKEIVNEHGDFIEGQSMSMIMSLSGPGTSANFVTPCRISFSYALREHPDQGLSNAQAPSRSCASDIGLMDFLLPGNTHRREPR</sequence>